<dbReference type="NCBIfam" id="TIGR00254">
    <property type="entry name" value="GGDEF"/>
    <property type="match status" value="1"/>
</dbReference>
<protein>
    <submittedName>
        <fullName evidence="4">GGDEF-domain containing protein</fullName>
    </submittedName>
</protein>
<dbReference type="SMART" id="SM00052">
    <property type="entry name" value="EAL"/>
    <property type="match status" value="1"/>
</dbReference>
<keyword evidence="1" id="KW-1133">Transmembrane helix</keyword>
<dbReference type="Gene3D" id="3.30.70.270">
    <property type="match status" value="1"/>
</dbReference>
<keyword evidence="1" id="KW-0472">Membrane</keyword>
<dbReference type="Pfam" id="PF00563">
    <property type="entry name" value="EAL"/>
    <property type="match status" value="1"/>
</dbReference>
<keyword evidence="5" id="KW-1185">Reference proteome</keyword>
<dbReference type="PROSITE" id="PS50887">
    <property type="entry name" value="GGDEF"/>
    <property type="match status" value="1"/>
</dbReference>
<dbReference type="InterPro" id="IPR035919">
    <property type="entry name" value="EAL_sf"/>
</dbReference>
<dbReference type="InterPro" id="IPR050706">
    <property type="entry name" value="Cyclic-di-GMP_PDE-like"/>
</dbReference>
<dbReference type="AlphaFoldDB" id="A0A220UR46"/>
<proteinExistence type="predicted"/>
<sequence>MVILGFIGLALGIILIAVLYILLARYQALRLQQRFLAQLCPQLDQQKIERRPLNVPVVPQEFAPLYHSLNEMLAALPAGMGKDKLTGLNNRVGLKRSLTALMPITQGTLVLIDIYRFRYVNDLFGFVFGDILLKQFAERLTSLSLKPKLIARLNGDEFFLYYEQSLSEEQLLHLRGRLQVPFKIKDTPVSVRMQIGCLQLAKHHADVSHMLRRLDLALKKARATRSAIACYSENDDIRQLRELKIIDSLPSGLQRNHLYMVYQPKQDIHTGACTQVEALIRWEHEELGFISPGEFIPLAECAGMIDLVSHWALEQVLQQQVKWRAAGVSVCVALNLSTRDLDSETLPHDIATRLEHYKLPPECLMIEITESTLMADLNKAVDTLEQIRRLGVKLAIDDFGTGHSSLAYLKHLPANEVKIDKAFLRDLEPNQPSEYILEASINIAKKLGYEVTVEGVETVNIHDMLVKMGVDRIQGIFYAKPMRAAELEMNWNQLRPRPEMLCVNGSHP</sequence>
<evidence type="ECO:0000259" key="3">
    <source>
        <dbReference type="PROSITE" id="PS50887"/>
    </source>
</evidence>
<dbReference type="CDD" id="cd01948">
    <property type="entry name" value="EAL"/>
    <property type="match status" value="1"/>
</dbReference>
<organism evidence="4 5">
    <name type="scientific">Shewanella bicestrii</name>
    <dbReference type="NCBI Taxonomy" id="2018305"/>
    <lineage>
        <taxon>Bacteria</taxon>
        <taxon>Pseudomonadati</taxon>
        <taxon>Pseudomonadota</taxon>
        <taxon>Gammaproteobacteria</taxon>
        <taxon>Alteromonadales</taxon>
        <taxon>Shewanellaceae</taxon>
        <taxon>Shewanella</taxon>
    </lineage>
</organism>
<feature type="transmembrane region" description="Helical" evidence="1">
    <location>
        <begin position="6"/>
        <end position="24"/>
    </location>
</feature>
<dbReference type="InterPro" id="IPR029787">
    <property type="entry name" value="Nucleotide_cyclase"/>
</dbReference>
<reference evidence="4 5" key="1">
    <citation type="submission" date="2017-07" db="EMBL/GenBank/DDBJ databases">
        <title>Phenotypical and genomic characterization of a clinical isolate of Shewanella bicestrii sp. nov. producing an extended-spectrum beta-lactamase and a new oxacillinase variant.</title>
        <authorList>
            <person name="Jousset A.B."/>
            <person name="Bonnin R.A."/>
            <person name="Girlich D."/>
            <person name="Dabos L."/>
            <person name="Potron A."/>
            <person name="Dortet L."/>
            <person name="Glaser P."/>
            <person name="Naas T."/>
        </authorList>
    </citation>
    <scope>NUCLEOTIDE SEQUENCE [LARGE SCALE GENOMIC DNA]</scope>
    <source>
        <strain evidence="4 5">JAB-1</strain>
    </source>
</reference>
<dbReference type="Pfam" id="PF00990">
    <property type="entry name" value="GGDEF"/>
    <property type="match status" value="1"/>
</dbReference>
<dbReference type="PROSITE" id="PS50883">
    <property type="entry name" value="EAL"/>
    <property type="match status" value="1"/>
</dbReference>
<name>A0A220UR46_9GAMM</name>
<feature type="domain" description="EAL" evidence="2">
    <location>
        <begin position="242"/>
        <end position="495"/>
    </location>
</feature>
<dbReference type="InterPro" id="IPR000160">
    <property type="entry name" value="GGDEF_dom"/>
</dbReference>
<dbReference type="InterPro" id="IPR001633">
    <property type="entry name" value="EAL_dom"/>
</dbReference>
<dbReference type="CDD" id="cd01949">
    <property type="entry name" value="GGDEF"/>
    <property type="match status" value="1"/>
</dbReference>
<feature type="domain" description="GGDEF" evidence="3">
    <location>
        <begin position="105"/>
        <end position="233"/>
    </location>
</feature>
<evidence type="ECO:0000313" key="4">
    <source>
        <dbReference type="EMBL" id="ASK70123.1"/>
    </source>
</evidence>
<dbReference type="SMART" id="SM00267">
    <property type="entry name" value="GGDEF"/>
    <property type="match status" value="1"/>
</dbReference>
<dbReference type="Proteomes" id="UP000198367">
    <property type="component" value="Chromosome"/>
</dbReference>
<dbReference type="EMBL" id="CP022358">
    <property type="protein sequence ID" value="ASK70123.1"/>
    <property type="molecule type" value="Genomic_DNA"/>
</dbReference>
<dbReference type="InterPro" id="IPR043128">
    <property type="entry name" value="Rev_trsase/Diguanyl_cyclase"/>
</dbReference>
<dbReference type="RefSeq" id="WP_089068254.1">
    <property type="nucleotide sequence ID" value="NZ_CP022358.1"/>
</dbReference>
<dbReference type="Gene3D" id="3.20.20.450">
    <property type="entry name" value="EAL domain"/>
    <property type="match status" value="1"/>
</dbReference>
<dbReference type="PANTHER" id="PTHR33121:SF71">
    <property type="entry name" value="OXYGEN SENSOR PROTEIN DOSP"/>
    <property type="match status" value="1"/>
</dbReference>
<gene>
    <name evidence="4" type="ORF">CF168_15370</name>
</gene>
<dbReference type="SUPFAM" id="SSF55073">
    <property type="entry name" value="Nucleotide cyclase"/>
    <property type="match status" value="1"/>
</dbReference>
<evidence type="ECO:0000259" key="2">
    <source>
        <dbReference type="PROSITE" id="PS50883"/>
    </source>
</evidence>
<dbReference type="PANTHER" id="PTHR33121">
    <property type="entry name" value="CYCLIC DI-GMP PHOSPHODIESTERASE PDEF"/>
    <property type="match status" value="1"/>
</dbReference>
<evidence type="ECO:0000313" key="5">
    <source>
        <dbReference type="Proteomes" id="UP000198367"/>
    </source>
</evidence>
<keyword evidence="1" id="KW-0812">Transmembrane</keyword>
<dbReference type="KEGG" id="sbj:CF168_15370"/>
<dbReference type="GO" id="GO:0071111">
    <property type="term" value="F:cyclic-guanylate-specific phosphodiesterase activity"/>
    <property type="evidence" value="ECO:0007669"/>
    <property type="project" value="InterPro"/>
</dbReference>
<dbReference type="SUPFAM" id="SSF141868">
    <property type="entry name" value="EAL domain-like"/>
    <property type="match status" value="1"/>
</dbReference>
<evidence type="ECO:0000256" key="1">
    <source>
        <dbReference type="SAM" id="Phobius"/>
    </source>
</evidence>
<accession>A0A220UR46</accession>